<evidence type="ECO:0000313" key="10">
    <source>
        <dbReference type="Proteomes" id="UP000695562"/>
    </source>
</evidence>
<name>A0A8J4PZS5_9MYCE</name>
<keyword evidence="4" id="KW-0862">Zinc</keyword>
<feature type="domain" description="SET" evidence="7">
    <location>
        <begin position="38"/>
        <end position="327"/>
    </location>
</feature>
<dbReference type="InterPro" id="IPR002893">
    <property type="entry name" value="Znf_MYND"/>
</dbReference>
<reference evidence="9" key="1">
    <citation type="submission" date="2020-01" db="EMBL/GenBank/DDBJ databases">
        <title>Development of genomics and gene disruption for Polysphondylium violaceum indicates a role for the polyketide synthase stlB in stalk morphogenesis.</title>
        <authorList>
            <person name="Narita B."/>
            <person name="Kawabe Y."/>
            <person name="Kin K."/>
            <person name="Saito T."/>
            <person name="Gibbs R."/>
            <person name="Kuspa A."/>
            <person name="Muzny D."/>
            <person name="Queller D."/>
            <person name="Richards S."/>
            <person name="Strassman J."/>
            <person name="Sucgang R."/>
            <person name="Worley K."/>
            <person name="Schaap P."/>
        </authorList>
    </citation>
    <scope>NUCLEOTIDE SEQUENCE</scope>
    <source>
        <strain evidence="9">QSvi11</strain>
    </source>
</reference>
<keyword evidence="10" id="KW-1185">Reference proteome</keyword>
<feature type="region of interest" description="Disordered" evidence="6">
    <location>
        <begin position="1"/>
        <end position="30"/>
    </location>
</feature>
<evidence type="ECO:0000256" key="3">
    <source>
        <dbReference type="ARBA" id="ARBA00022771"/>
    </source>
</evidence>
<dbReference type="InterPro" id="IPR046341">
    <property type="entry name" value="SET_dom_sf"/>
</dbReference>
<dbReference type="PROSITE" id="PS50865">
    <property type="entry name" value="ZF_MYND_2"/>
    <property type="match status" value="1"/>
</dbReference>
<feature type="domain" description="MYND-type" evidence="8">
    <location>
        <begin position="86"/>
        <end position="129"/>
    </location>
</feature>
<keyword evidence="3 5" id="KW-0863">Zinc-finger</keyword>
<evidence type="ECO:0000256" key="1">
    <source>
        <dbReference type="ARBA" id="ARBA00004038"/>
    </source>
</evidence>
<evidence type="ECO:0000256" key="4">
    <source>
        <dbReference type="ARBA" id="ARBA00022833"/>
    </source>
</evidence>
<evidence type="ECO:0000256" key="5">
    <source>
        <dbReference type="PROSITE-ProRule" id="PRU00134"/>
    </source>
</evidence>
<dbReference type="CDD" id="cd20071">
    <property type="entry name" value="SET_SMYD"/>
    <property type="match status" value="1"/>
</dbReference>
<evidence type="ECO:0000313" key="9">
    <source>
        <dbReference type="EMBL" id="KAF2076615.1"/>
    </source>
</evidence>
<dbReference type="GO" id="GO:0008270">
    <property type="term" value="F:zinc ion binding"/>
    <property type="evidence" value="ECO:0007669"/>
    <property type="project" value="UniProtKB-KW"/>
</dbReference>
<dbReference type="PROSITE" id="PS01360">
    <property type="entry name" value="ZF_MYND_1"/>
    <property type="match status" value="1"/>
</dbReference>
<evidence type="ECO:0008006" key="11">
    <source>
        <dbReference type="Google" id="ProtNLM"/>
    </source>
</evidence>
<proteinExistence type="predicted"/>
<evidence type="ECO:0000256" key="6">
    <source>
        <dbReference type="SAM" id="MobiDB-lite"/>
    </source>
</evidence>
<dbReference type="SUPFAM" id="SSF82199">
    <property type="entry name" value="SET domain"/>
    <property type="match status" value="1"/>
</dbReference>
<dbReference type="PANTHER" id="PTHR12197:SF44">
    <property type="entry name" value="SET DOMAIN-CONTAINING PROTEIN"/>
    <property type="match status" value="1"/>
</dbReference>
<dbReference type="Gene3D" id="1.10.220.160">
    <property type="match status" value="1"/>
</dbReference>
<evidence type="ECO:0000256" key="2">
    <source>
        <dbReference type="ARBA" id="ARBA00022723"/>
    </source>
</evidence>
<dbReference type="OrthoDB" id="20143at2759"/>
<dbReference type="Gene3D" id="2.170.270.10">
    <property type="entry name" value="SET domain"/>
    <property type="match status" value="1"/>
</dbReference>
<dbReference type="SUPFAM" id="SSF144232">
    <property type="entry name" value="HIT/MYND zinc finger-like"/>
    <property type="match status" value="1"/>
</dbReference>
<dbReference type="Gene3D" id="6.10.140.2220">
    <property type="match status" value="1"/>
</dbReference>
<organism evidence="9 10">
    <name type="scientific">Polysphondylium violaceum</name>
    <dbReference type="NCBI Taxonomy" id="133409"/>
    <lineage>
        <taxon>Eukaryota</taxon>
        <taxon>Amoebozoa</taxon>
        <taxon>Evosea</taxon>
        <taxon>Eumycetozoa</taxon>
        <taxon>Dictyostelia</taxon>
        <taxon>Dictyosteliales</taxon>
        <taxon>Dictyosteliaceae</taxon>
        <taxon>Polysphondylium</taxon>
    </lineage>
</organism>
<dbReference type="AlphaFoldDB" id="A0A8J4PZS5"/>
<keyword evidence="2" id="KW-0479">Metal-binding</keyword>
<comment type="function">
    <text evidence="1">Probable methyltransferase.</text>
</comment>
<evidence type="ECO:0000259" key="8">
    <source>
        <dbReference type="PROSITE" id="PS50865"/>
    </source>
</evidence>
<dbReference type="PANTHER" id="PTHR12197">
    <property type="entry name" value="HISTONE-LYSINE N-METHYLTRANSFERASE SMYD"/>
    <property type="match status" value="1"/>
</dbReference>
<feature type="compositionally biased region" description="Low complexity" evidence="6">
    <location>
        <begin position="20"/>
        <end position="30"/>
    </location>
</feature>
<dbReference type="InterPro" id="IPR001214">
    <property type="entry name" value="SET_dom"/>
</dbReference>
<dbReference type="InterPro" id="IPR050869">
    <property type="entry name" value="H3K4_H4K5_MeTrfase"/>
</dbReference>
<comment type="caution">
    <text evidence="9">The sequence shown here is derived from an EMBL/GenBank/DDBJ whole genome shotgun (WGS) entry which is preliminary data.</text>
</comment>
<dbReference type="EMBL" id="AJWJ01000055">
    <property type="protein sequence ID" value="KAF2076615.1"/>
    <property type="molecule type" value="Genomic_DNA"/>
</dbReference>
<dbReference type="GO" id="GO:0005634">
    <property type="term" value="C:nucleus"/>
    <property type="evidence" value="ECO:0007669"/>
    <property type="project" value="TreeGrafter"/>
</dbReference>
<gene>
    <name evidence="9" type="ORF">CYY_002101</name>
</gene>
<dbReference type="Pfam" id="PF00856">
    <property type="entry name" value="SET"/>
    <property type="match status" value="1"/>
</dbReference>
<protein>
    <recommendedName>
        <fullName evidence="11">SET domain-containing protein</fullName>
    </recommendedName>
</protein>
<evidence type="ECO:0000259" key="7">
    <source>
        <dbReference type="PROSITE" id="PS50280"/>
    </source>
</evidence>
<sequence>MINEQKNAVDIHLRNHKSNSNKSNNNNNNNDNIIEENDLIIVKYSADKGKHVIAKTQIPKGDYVSFREKPFVATVNFKDPFEKEICHRCFIYFDNKDSHDSCSCQQCKSVFYCSEQCKEHDQYSHNLQCGFLKKLLSASLFDHEIKTLMKMIVKILVQNHIDDISDSNNNNNSSSPLNSTTLLLKDIFKLVSNKDRFTSQRIGDFVKAFRFIEKSCFGGLQQDHPLLKSFGVVDSKSLEFQNKMIELMCILECNAHEIGITIPSNTNTCSYRYCSIGAGLYYTSSLFNHSCQPNISKIIEPGQSYGNHTMLAFKDIEMGEEICFNYIPISLAFDDRQTKLLYSYFFKCACPACLHVPKKTNNNKKNNNNNNNNNQFHNRFLKQYLCKKETCNGIITPFKVSPSSVNNTLTSLANDTHEQDIEYSCNICNPHILGN</sequence>
<dbReference type="PROSITE" id="PS50280">
    <property type="entry name" value="SET"/>
    <property type="match status" value="1"/>
</dbReference>
<accession>A0A8J4PZS5</accession>
<dbReference type="Proteomes" id="UP000695562">
    <property type="component" value="Unassembled WGS sequence"/>
</dbReference>